<dbReference type="Pfam" id="PF02674">
    <property type="entry name" value="Colicin_V"/>
    <property type="match status" value="1"/>
</dbReference>
<organism evidence="7 8">
    <name type="scientific">Cutibacterium porci</name>
    <dbReference type="NCBI Taxonomy" id="2605781"/>
    <lineage>
        <taxon>Bacteria</taxon>
        <taxon>Bacillati</taxon>
        <taxon>Actinomycetota</taxon>
        <taxon>Actinomycetes</taxon>
        <taxon>Propionibacteriales</taxon>
        <taxon>Propionibacteriaceae</taxon>
        <taxon>Cutibacterium</taxon>
    </lineage>
</organism>
<dbReference type="InterPro" id="IPR009003">
    <property type="entry name" value="Peptidase_S1_PA"/>
</dbReference>
<dbReference type="GO" id="GO:0009403">
    <property type="term" value="P:toxin biosynthetic process"/>
    <property type="evidence" value="ECO:0007669"/>
    <property type="project" value="InterPro"/>
</dbReference>
<dbReference type="PRINTS" id="PR00834">
    <property type="entry name" value="PROTEASES2C"/>
</dbReference>
<dbReference type="SUPFAM" id="SSF50494">
    <property type="entry name" value="Trypsin-like serine proteases"/>
    <property type="match status" value="1"/>
</dbReference>
<dbReference type="Gene3D" id="2.40.10.10">
    <property type="entry name" value="Trypsin-like serine proteases"/>
    <property type="match status" value="2"/>
</dbReference>
<evidence type="ECO:0000313" key="7">
    <source>
        <dbReference type="EMBL" id="MSS46336.1"/>
    </source>
</evidence>
<keyword evidence="2 6" id="KW-0812">Transmembrane</keyword>
<dbReference type="Proteomes" id="UP000466104">
    <property type="component" value="Unassembled WGS sequence"/>
</dbReference>
<evidence type="ECO:0000256" key="3">
    <source>
        <dbReference type="ARBA" id="ARBA00022989"/>
    </source>
</evidence>
<comment type="caution">
    <text evidence="7">The sequence shown here is derived from an EMBL/GenBank/DDBJ whole genome shotgun (WGS) entry which is preliminary data.</text>
</comment>
<dbReference type="NCBIfam" id="NF033740">
    <property type="entry name" value="MarP_fam_protase"/>
    <property type="match status" value="1"/>
</dbReference>
<dbReference type="EMBL" id="VUMG01000003">
    <property type="protein sequence ID" value="MSS46336.1"/>
    <property type="molecule type" value="Genomic_DNA"/>
</dbReference>
<keyword evidence="8" id="KW-1185">Reference proteome</keyword>
<proteinExistence type="predicted"/>
<dbReference type="PANTHER" id="PTHR22939:SF129">
    <property type="entry name" value="SERINE PROTEASE HTRA2, MITOCHONDRIAL"/>
    <property type="match status" value="1"/>
</dbReference>
<feature type="region of interest" description="Disordered" evidence="5">
    <location>
        <begin position="174"/>
        <end position="199"/>
    </location>
</feature>
<dbReference type="GO" id="GO:0004252">
    <property type="term" value="F:serine-type endopeptidase activity"/>
    <property type="evidence" value="ECO:0007669"/>
    <property type="project" value="InterPro"/>
</dbReference>
<dbReference type="RefSeq" id="WP_154564250.1">
    <property type="nucleotide sequence ID" value="NZ_VUMG01000003.1"/>
</dbReference>
<evidence type="ECO:0000256" key="2">
    <source>
        <dbReference type="ARBA" id="ARBA00022692"/>
    </source>
</evidence>
<dbReference type="InterPro" id="IPR001940">
    <property type="entry name" value="Peptidase_S1C"/>
</dbReference>
<reference evidence="7 8" key="1">
    <citation type="submission" date="2019-08" db="EMBL/GenBank/DDBJ databases">
        <title>In-depth cultivation of the pig gut microbiome towards novel bacterial diversity and tailored functional studies.</title>
        <authorList>
            <person name="Wylensek D."/>
            <person name="Hitch T.C.A."/>
            <person name="Clavel T."/>
        </authorList>
    </citation>
    <scope>NUCLEOTIDE SEQUENCE [LARGE SCALE GENOMIC DNA]</scope>
    <source>
        <strain evidence="7 8">WCA-380-WT-3A</strain>
    </source>
</reference>
<feature type="compositionally biased region" description="Polar residues" evidence="5">
    <location>
        <begin position="188"/>
        <end position="199"/>
    </location>
</feature>
<evidence type="ECO:0000256" key="5">
    <source>
        <dbReference type="SAM" id="MobiDB-lite"/>
    </source>
</evidence>
<feature type="transmembrane region" description="Helical" evidence="6">
    <location>
        <begin position="65"/>
        <end position="86"/>
    </location>
</feature>
<dbReference type="PANTHER" id="PTHR22939">
    <property type="entry name" value="SERINE PROTEASE FAMILY S1C HTRA-RELATED"/>
    <property type="match status" value="1"/>
</dbReference>
<name>A0A7K0J8Q5_9ACTN</name>
<evidence type="ECO:0000256" key="6">
    <source>
        <dbReference type="SAM" id="Phobius"/>
    </source>
</evidence>
<comment type="subcellular location">
    <subcellularLocation>
        <location evidence="1">Membrane</location>
        <topology evidence="1">Multi-pass membrane protein</topology>
    </subcellularLocation>
</comment>
<evidence type="ECO:0000256" key="4">
    <source>
        <dbReference type="ARBA" id="ARBA00023136"/>
    </source>
</evidence>
<keyword evidence="3 6" id="KW-1133">Transmembrane helix</keyword>
<keyword evidence="4 6" id="KW-0472">Membrane</keyword>
<accession>A0A7K0J8Q5</accession>
<dbReference type="InterPro" id="IPR003825">
    <property type="entry name" value="Colicin-V_CvpA"/>
</dbReference>
<feature type="transmembrane region" description="Helical" evidence="6">
    <location>
        <begin position="107"/>
        <end position="129"/>
    </location>
</feature>
<dbReference type="GO" id="GO:0016020">
    <property type="term" value="C:membrane"/>
    <property type="evidence" value="ECO:0007669"/>
    <property type="project" value="UniProtKB-SubCell"/>
</dbReference>
<dbReference type="InterPro" id="IPR047680">
    <property type="entry name" value="MarP-like"/>
</dbReference>
<protein>
    <submittedName>
        <fullName evidence="7">MarP family serine protease</fullName>
    </submittedName>
</protein>
<evidence type="ECO:0000313" key="8">
    <source>
        <dbReference type="Proteomes" id="UP000466104"/>
    </source>
</evidence>
<keyword evidence="7" id="KW-0378">Hydrolase</keyword>
<evidence type="ECO:0000256" key="1">
    <source>
        <dbReference type="ARBA" id="ARBA00004141"/>
    </source>
</evidence>
<dbReference type="GO" id="GO:0006508">
    <property type="term" value="P:proteolysis"/>
    <property type="evidence" value="ECO:0007669"/>
    <property type="project" value="UniProtKB-KW"/>
</dbReference>
<sequence>MTHTLDIIFAVILILRALHGWRRGAIAGVASLLGLIGGVWVGLWTSGEIVPRVARGSSSWFVTGLLRISVVLVVAEIIHGLCVGFAGQMRQTSDEAGMGVLDRLGGMVLSAAATALVVAVGASALAPILPPRWTQAIDESAIIGTTNRAIPPQVTHGAARLVGQVADTFPKVFTGTDPGLPSDVPDDSATSGSGTQQAARSIVKVRSLARQCDRASEGTGWVSSPHRVVTNAHVVAGSDEVTVQVGGDGPRLPARVVVYDPDLDLAVLAVPTLRAPALTMASSVRTGESTVIAGFPLDGPYTVGAARVRGVMTARGENIYGDKVVVREILSLRGTVQPGNSGGPLLTTDGKVAGTIFARSTSQLQTGYALTNRETRQLITSGSYDSTVASTGRCSVG</sequence>
<dbReference type="InterPro" id="IPR043504">
    <property type="entry name" value="Peptidase_S1_PA_chymotrypsin"/>
</dbReference>
<feature type="transmembrane region" description="Helical" evidence="6">
    <location>
        <begin position="25"/>
        <end position="45"/>
    </location>
</feature>
<gene>
    <name evidence="7" type="ORF">FYJ43_09960</name>
</gene>
<dbReference type="Pfam" id="PF13365">
    <property type="entry name" value="Trypsin_2"/>
    <property type="match status" value="1"/>
</dbReference>
<keyword evidence="7" id="KW-0645">Protease</keyword>
<dbReference type="AlphaFoldDB" id="A0A7K0J8Q5"/>